<feature type="transmembrane region" description="Helical" evidence="11">
    <location>
        <begin position="20"/>
        <end position="41"/>
    </location>
</feature>
<dbReference type="GO" id="GO:0015628">
    <property type="term" value="P:protein secretion by the type II secretion system"/>
    <property type="evidence" value="ECO:0007669"/>
    <property type="project" value="InterPro"/>
</dbReference>
<dbReference type="GO" id="GO:0005886">
    <property type="term" value="C:plasma membrane"/>
    <property type="evidence" value="ECO:0007669"/>
    <property type="project" value="UniProtKB-SubCell"/>
</dbReference>
<comment type="subcellular location">
    <subcellularLocation>
        <location evidence="1">Cell inner membrane</location>
        <topology evidence="1">Single-pass membrane protein</topology>
    </subcellularLocation>
</comment>
<dbReference type="GO" id="GO:0015627">
    <property type="term" value="C:type II protein secretion system complex"/>
    <property type="evidence" value="ECO:0007669"/>
    <property type="project" value="InterPro"/>
</dbReference>
<dbReference type="InterPro" id="IPR045584">
    <property type="entry name" value="Pilin-like"/>
</dbReference>
<dbReference type="Pfam" id="PF12019">
    <property type="entry name" value="GspH"/>
    <property type="match status" value="1"/>
</dbReference>
<keyword evidence="4" id="KW-0488">Methylation</keyword>
<keyword evidence="6 11" id="KW-0812">Transmembrane</keyword>
<evidence type="ECO:0000256" key="8">
    <source>
        <dbReference type="ARBA" id="ARBA00023136"/>
    </source>
</evidence>
<protein>
    <recommendedName>
        <fullName evidence="2">Type II secretion system protein H</fullName>
    </recommendedName>
    <alternativeName>
        <fullName evidence="10">General secretion pathway protein H</fullName>
    </alternativeName>
</protein>
<organism evidence="13 14">
    <name type="scientific">Pseudomonas eucalypticola</name>
    <dbReference type="NCBI Taxonomy" id="2599595"/>
    <lineage>
        <taxon>Bacteria</taxon>
        <taxon>Pseudomonadati</taxon>
        <taxon>Pseudomonadota</taxon>
        <taxon>Gammaproteobacteria</taxon>
        <taxon>Pseudomonadales</taxon>
        <taxon>Pseudomonadaceae</taxon>
        <taxon>Pseudomonas</taxon>
    </lineage>
</organism>
<dbReference type="Pfam" id="PF07963">
    <property type="entry name" value="N_methyl"/>
    <property type="match status" value="1"/>
</dbReference>
<keyword evidence="8 11" id="KW-0472">Membrane</keyword>
<dbReference type="Proteomes" id="UP000509568">
    <property type="component" value="Chromosome"/>
</dbReference>
<dbReference type="AlphaFoldDB" id="A0A7D5H7G2"/>
<evidence type="ECO:0000256" key="1">
    <source>
        <dbReference type="ARBA" id="ARBA00004377"/>
    </source>
</evidence>
<evidence type="ECO:0000256" key="3">
    <source>
        <dbReference type="ARBA" id="ARBA00022475"/>
    </source>
</evidence>
<keyword evidence="14" id="KW-1185">Reference proteome</keyword>
<keyword evidence="3" id="KW-1003">Cell membrane</keyword>
<dbReference type="KEGG" id="pez:HWQ56_14570"/>
<dbReference type="PROSITE" id="PS00409">
    <property type="entry name" value="PROKAR_NTER_METHYL"/>
    <property type="match status" value="1"/>
</dbReference>
<dbReference type="NCBIfam" id="TIGR02532">
    <property type="entry name" value="IV_pilin_GFxxxE"/>
    <property type="match status" value="1"/>
</dbReference>
<feature type="domain" description="General secretion pathway GspH" evidence="12">
    <location>
        <begin position="55"/>
        <end position="141"/>
    </location>
</feature>
<evidence type="ECO:0000256" key="10">
    <source>
        <dbReference type="ARBA" id="ARBA00030775"/>
    </source>
</evidence>
<name>A0A7D5H7G2_9PSED</name>
<dbReference type="Gene3D" id="3.30.700.10">
    <property type="entry name" value="Glycoprotein, Type 4 Pilin"/>
    <property type="match status" value="1"/>
</dbReference>
<dbReference type="SUPFAM" id="SSF54523">
    <property type="entry name" value="Pili subunits"/>
    <property type="match status" value="1"/>
</dbReference>
<accession>A0A7D5H7G2</accession>
<dbReference type="RefSeq" id="WP_176570949.1">
    <property type="nucleotide sequence ID" value="NZ_CP056030.1"/>
</dbReference>
<reference evidence="13 14" key="1">
    <citation type="submission" date="2020-06" db="EMBL/GenBank/DDBJ databases">
        <title>Pseudomonas eucalypticola sp. nov., an endophyte of Eucalyptus dunnii leaves with biocontrol ability of eucalyptus leaf blight.</title>
        <authorList>
            <person name="Liu Y."/>
            <person name="Song Z."/>
            <person name="Zeng H."/>
            <person name="Lu M."/>
            <person name="Wang X."/>
            <person name="Lian X."/>
            <person name="Zhang Q."/>
        </authorList>
    </citation>
    <scope>NUCLEOTIDE SEQUENCE [LARGE SCALE GENOMIC DNA]</scope>
    <source>
        <strain evidence="13 14">NP-1</strain>
    </source>
</reference>
<evidence type="ECO:0000313" key="13">
    <source>
        <dbReference type="EMBL" id="QKZ04944.1"/>
    </source>
</evidence>
<evidence type="ECO:0000256" key="7">
    <source>
        <dbReference type="ARBA" id="ARBA00022989"/>
    </source>
</evidence>
<sequence length="152" mass="15974">MKGGPLPLPALRQAAGFTLLELLVVIALMAVALGVLGVGLGHGMAAARERQALGDIVGALRQARTQSVLSGQPRQVRFDLAGHRFQAPGQAPGRWPADWGVQLTTAAELGAAVAFFPDGSSTGGHLLVQRGTRQWRIDIGWLTGSVRLRAQP</sequence>
<evidence type="ECO:0000256" key="4">
    <source>
        <dbReference type="ARBA" id="ARBA00022481"/>
    </source>
</evidence>
<dbReference type="InterPro" id="IPR012902">
    <property type="entry name" value="N_methyl_site"/>
</dbReference>
<keyword evidence="7 11" id="KW-1133">Transmembrane helix</keyword>
<proteinExistence type="inferred from homology"/>
<keyword evidence="5" id="KW-0997">Cell inner membrane</keyword>
<evidence type="ECO:0000259" key="12">
    <source>
        <dbReference type="Pfam" id="PF12019"/>
    </source>
</evidence>
<evidence type="ECO:0000256" key="9">
    <source>
        <dbReference type="ARBA" id="ARBA00025772"/>
    </source>
</evidence>
<gene>
    <name evidence="13" type="ORF">HWQ56_14570</name>
</gene>
<evidence type="ECO:0000313" key="14">
    <source>
        <dbReference type="Proteomes" id="UP000509568"/>
    </source>
</evidence>
<evidence type="ECO:0000256" key="11">
    <source>
        <dbReference type="SAM" id="Phobius"/>
    </source>
</evidence>
<dbReference type="EMBL" id="CP056030">
    <property type="protein sequence ID" value="QKZ04944.1"/>
    <property type="molecule type" value="Genomic_DNA"/>
</dbReference>
<evidence type="ECO:0000256" key="6">
    <source>
        <dbReference type="ARBA" id="ARBA00022692"/>
    </source>
</evidence>
<evidence type="ECO:0000256" key="5">
    <source>
        <dbReference type="ARBA" id="ARBA00022519"/>
    </source>
</evidence>
<comment type="similarity">
    <text evidence="9">Belongs to the GSP H family.</text>
</comment>
<evidence type="ECO:0000256" key="2">
    <source>
        <dbReference type="ARBA" id="ARBA00021549"/>
    </source>
</evidence>
<dbReference type="InterPro" id="IPR022346">
    <property type="entry name" value="T2SS_GspH"/>
</dbReference>